<proteinExistence type="predicted"/>
<feature type="transmembrane region" description="Helical" evidence="4">
    <location>
        <begin position="183"/>
        <end position="206"/>
    </location>
</feature>
<feature type="transmembrane region" description="Helical" evidence="4">
    <location>
        <begin position="115"/>
        <end position="139"/>
    </location>
</feature>
<evidence type="ECO:0000256" key="3">
    <source>
        <dbReference type="ARBA" id="ARBA00023136"/>
    </source>
</evidence>
<feature type="domain" description="Major facilitator superfamily (MFS) profile" evidence="5">
    <location>
        <begin position="234"/>
        <end position="451"/>
    </location>
</feature>
<feature type="transmembrane region" description="Helical" evidence="4">
    <location>
        <begin position="394"/>
        <end position="417"/>
    </location>
</feature>
<feature type="transmembrane region" description="Helical" evidence="4">
    <location>
        <begin position="362"/>
        <end position="388"/>
    </location>
</feature>
<comment type="caution">
    <text evidence="6">The sequence shown here is derived from an EMBL/GenBank/DDBJ whole genome shotgun (WGS) entry which is preliminary data.</text>
</comment>
<keyword evidence="7" id="KW-1185">Reference proteome</keyword>
<sequence>MDRMLTARELSNDRPGGASDPNLSRSMGDAACFGGMVGCGETYFPAFALAVGLGETAAGLVASIPLLVGGVIQLGSPYAIKRIGGYRRWIVLGASLQALAFLPLALAAWHETLTLSMMMIIASVYWAAGLSTGPAWNTWMEQIVPSQHRARFFSKRSRLQQTCTFASLMVAGLVLQWASQEGIALTGFAALFCVAAGLRLVSAGFLHRTREPKTEHHAMQSAIKGESECVSADNHSAMRLLAYLVAMQVFIQLSGPYFVPYMLGHLQFGYGIYVSLVAVAFLSKVMSLAFWGRIAERSGASKVLWIGGIGLVPLAALWIVSTNLYWLFAIQILSGIAWAAYELGFFLMFFETLPANQRTRLLTYYNFANTLAVCLGALTGAAMLATMGCESRTYYWLFGTSSVGRLLCLGLLAGVVLPKGSLKTIRMRILSVRPGAGSVTVPIIASAEESP</sequence>
<evidence type="ECO:0000256" key="1">
    <source>
        <dbReference type="ARBA" id="ARBA00022692"/>
    </source>
</evidence>
<gene>
    <name evidence="6" type="ORF">LF1_17230</name>
</gene>
<dbReference type="PANTHER" id="PTHR23526:SF2">
    <property type="entry name" value="MAJOR FACILITATOR SUPERFAMILY (MFS) PROFILE DOMAIN-CONTAINING PROTEIN"/>
    <property type="match status" value="1"/>
</dbReference>
<feature type="transmembrane region" description="Helical" evidence="4">
    <location>
        <begin position="303"/>
        <end position="320"/>
    </location>
</feature>
<dbReference type="GO" id="GO:0022857">
    <property type="term" value="F:transmembrane transporter activity"/>
    <property type="evidence" value="ECO:0007669"/>
    <property type="project" value="InterPro"/>
</dbReference>
<keyword evidence="1 4" id="KW-0812">Transmembrane</keyword>
<dbReference type="Proteomes" id="UP000322699">
    <property type="component" value="Unassembled WGS sequence"/>
</dbReference>
<accession>A0A5B1CIT6</accession>
<evidence type="ECO:0000256" key="2">
    <source>
        <dbReference type="ARBA" id="ARBA00022989"/>
    </source>
</evidence>
<dbReference type="Gene3D" id="1.20.1250.20">
    <property type="entry name" value="MFS general substrate transporter like domains"/>
    <property type="match status" value="2"/>
</dbReference>
<dbReference type="InterPro" id="IPR020846">
    <property type="entry name" value="MFS_dom"/>
</dbReference>
<dbReference type="InterPro" id="IPR011701">
    <property type="entry name" value="MFS"/>
</dbReference>
<dbReference type="OrthoDB" id="9772882at2"/>
<dbReference type="SUPFAM" id="SSF103473">
    <property type="entry name" value="MFS general substrate transporter"/>
    <property type="match status" value="2"/>
</dbReference>
<feature type="transmembrane region" description="Helical" evidence="4">
    <location>
        <begin position="270"/>
        <end position="291"/>
    </location>
</feature>
<evidence type="ECO:0000256" key="4">
    <source>
        <dbReference type="SAM" id="Phobius"/>
    </source>
</evidence>
<feature type="transmembrane region" description="Helical" evidence="4">
    <location>
        <begin position="159"/>
        <end position="177"/>
    </location>
</feature>
<feature type="transmembrane region" description="Helical" evidence="4">
    <location>
        <begin position="89"/>
        <end position="109"/>
    </location>
</feature>
<dbReference type="Pfam" id="PF07690">
    <property type="entry name" value="MFS_1"/>
    <property type="match status" value="1"/>
</dbReference>
<dbReference type="PANTHER" id="PTHR23526">
    <property type="entry name" value="INTEGRAL MEMBRANE TRANSPORT PROTEIN-RELATED"/>
    <property type="match status" value="1"/>
</dbReference>
<keyword evidence="3 4" id="KW-0472">Membrane</keyword>
<evidence type="ECO:0000259" key="5">
    <source>
        <dbReference type="PROSITE" id="PS50850"/>
    </source>
</evidence>
<dbReference type="AlphaFoldDB" id="A0A5B1CIT6"/>
<dbReference type="PROSITE" id="PS50850">
    <property type="entry name" value="MFS"/>
    <property type="match status" value="1"/>
</dbReference>
<feature type="transmembrane region" description="Helical" evidence="4">
    <location>
        <begin position="326"/>
        <end position="350"/>
    </location>
</feature>
<dbReference type="InterPro" id="IPR052528">
    <property type="entry name" value="Sugar_transport-like"/>
</dbReference>
<evidence type="ECO:0000313" key="7">
    <source>
        <dbReference type="Proteomes" id="UP000322699"/>
    </source>
</evidence>
<feature type="transmembrane region" description="Helical" evidence="4">
    <location>
        <begin position="240"/>
        <end position="258"/>
    </location>
</feature>
<evidence type="ECO:0000313" key="6">
    <source>
        <dbReference type="EMBL" id="KAA1259194.1"/>
    </source>
</evidence>
<dbReference type="EMBL" id="VRLW01000001">
    <property type="protein sequence ID" value="KAA1259194.1"/>
    <property type="molecule type" value="Genomic_DNA"/>
</dbReference>
<protein>
    <submittedName>
        <fullName evidence="6">Major Facilitator Superfamily protein</fullName>
    </submittedName>
</protein>
<dbReference type="InterPro" id="IPR036259">
    <property type="entry name" value="MFS_trans_sf"/>
</dbReference>
<name>A0A5B1CIT6_9BACT</name>
<organism evidence="6 7">
    <name type="scientific">Rubripirellula obstinata</name>
    <dbReference type="NCBI Taxonomy" id="406547"/>
    <lineage>
        <taxon>Bacteria</taxon>
        <taxon>Pseudomonadati</taxon>
        <taxon>Planctomycetota</taxon>
        <taxon>Planctomycetia</taxon>
        <taxon>Pirellulales</taxon>
        <taxon>Pirellulaceae</taxon>
        <taxon>Rubripirellula</taxon>
    </lineage>
</organism>
<keyword evidence="2 4" id="KW-1133">Transmembrane helix</keyword>
<reference evidence="6 7" key="1">
    <citation type="submission" date="2019-08" db="EMBL/GenBank/DDBJ databases">
        <title>Deep-cultivation of Planctomycetes and their phenomic and genomic characterization uncovers novel biology.</title>
        <authorList>
            <person name="Wiegand S."/>
            <person name="Jogler M."/>
            <person name="Boedeker C."/>
            <person name="Pinto D."/>
            <person name="Vollmers J."/>
            <person name="Rivas-Marin E."/>
            <person name="Kohn T."/>
            <person name="Peeters S.H."/>
            <person name="Heuer A."/>
            <person name="Rast P."/>
            <person name="Oberbeckmann S."/>
            <person name="Bunk B."/>
            <person name="Jeske O."/>
            <person name="Meyerdierks A."/>
            <person name="Storesund J.E."/>
            <person name="Kallscheuer N."/>
            <person name="Luecker S."/>
            <person name="Lage O.M."/>
            <person name="Pohl T."/>
            <person name="Merkel B.J."/>
            <person name="Hornburger P."/>
            <person name="Mueller R.-W."/>
            <person name="Bruemmer F."/>
            <person name="Labrenz M."/>
            <person name="Spormann A.M."/>
            <person name="Op Den Camp H."/>
            <person name="Overmann J."/>
            <person name="Amann R."/>
            <person name="Jetten M.S.M."/>
            <person name="Mascher T."/>
            <person name="Medema M.H."/>
            <person name="Devos D.P."/>
            <person name="Kaster A.-K."/>
            <person name="Ovreas L."/>
            <person name="Rohde M."/>
            <person name="Galperin M.Y."/>
            <person name="Jogler C."/>
        </authorList>
    </citation>
    <scope>NUCLEOTIDE SEQUENCE [LARGE SCALE GENOMIC DNA]</scope>
    <source>
        <strain evidence="6 7">LF1</strain>
    </source>
</reference>